<dbReference type="EMBL" id="VNHW01000030">
    <property type="protein sequence ID" value="TYP80608.1"/>
    <property type="molecule type" value="Genomic_DNA"/>
</dbReference>
<dbReference type="PANTHER" id="PTHR47036">
    <property type="entry name" value="COBALT-FACTOR III C(17)-METHYLTRANSFERASE-RELATED"/>
    <property type="match status" value="1"/>
</dbReference>
<dbReference type="SUPFAM" id="SSF53790">
    <property type="entry name" value="Tetrapyrrole methylase"/>
    <property type="match status" value="2"/>
</dbReference>
<dbReference type="NCBIfam" id="TIGR01466">
    <property type="entry name" value="cobJ_cbiH"/>
    <property type="match status" value="1"/>
</dbReference>
<dbReference type="NCBIfam" id="NF004647">
    <property type="entry name" value="PRK05990.1"/>
    <property type="match status" value="1"/>
</dbReference>
<dbReference type="Gene3D" id="3.40.1010.10">
    <property type="entry name" value="Cobalt-precorrin-4 Transmethylase, Domain 1"/>
    <property type="match status" value="2"/>
</dbReference>
<dbReference type="InterPro" id="IPR035996">
    <property type="entry name" value="4pyrrol_Methylase_sf"/>
</dbReference>
<evidence type="ECO:0000313" key="8">
    <source>
        <dbReference type="EMBL" id="TYP80608.1"/>
    </source>
</evidence>
<dbReference type="Proteomes" id="UP000322499">
    <property type="component" value="Unassembled WGS sequence"/>
</dbReference>
<reference evidence="8 9" key="1">
    <citation type="submission" date="2019-07" db="EMBL/GenBank/DDBJ databases">
        <title>Genomic Encyclopedia of Archaeal and Bacterial Type Strains, Phase II (KMG-II): from individual species to whole genera.</title>
        <authorList>
            <person name="Goeker M."/>
        </authorList>
    </citation>
    <scope>NUCLEOTIDE SEQUENCE [LARGE SCALE GENOMIC DNA]</scope>
    <source>
        <strain evidence="8 9">DSM 46842</strain>
    </source>
</reference>
<dbReference type="InterPro" id="IPR051810">
    <property type="entry name" value="Precorrin_MeTrfase"/>
</dbReference>
<comment type="caution">
    <text evidence="8">The sequence shown here is derived from an EMBL/GenBank/DDBJ whole genome shotgun (WGS) entry which is preliminary data.</text>
</comment>
<name>A0A5S5CJY0_9ACTN</name>
<dbReference type="CDD" id="cd11645">
    <property type="entry name" value="Precorrin_2_C20_MT"/>
    <property type="match status" value="1"/>
</dbReference>
<dbReference type="PANTHER" id="PTHR47036:SF1">
    <property type="entry name" value="COBALT-FACTOR III C(17)-METHYLTRANSFERASE-RELATED"/>
    <property type="match status" value="1"/>
</dbReference>
<keyword evidence="6" id="KW-0949">S-adenosyl-L-methionine</keyword>
<sequence>MQHGSGRLYGVGLGPGDPELVTVKAARLIGAADVVAFHAARHGRSVARAVAEPYLRDGQIEELLVYPVTTETTDHPGGYQGAIDEFYEAAAARLATHLDAGRDVVVLAEGDPLFYGSYMHMHKRLAHRYPTEVVPGVTSVTAAAAAVGRPLVERDEVLTVLPGTLPAAELAERLARTDSAAVMKLGRTFPQVREAFDRAGVLDRALYVERASSDRQRCLPLADVDPASVPYFSLALLPSPLTPETPAAPAPAPAPAHRGEVVVVGLGPGARAWTTPEAAEALAAADDLIGYGPYLDRVAVNPRQARHPSDNRVEADRAAHALELARSGRRVAVVSSGDPGVFAMAAAVLEVADRPEFTGVPVRVVPGLTAAQAVAARVGAPLGHDFCVLSLSDVLKPWDVIVDRLRHAAAADLVIALYNPRSKHRPHQLGEALGVLLELRPPETVVVVGRDVGGPEERLTVTSLGELDPGTVDMRCLVLIGSSQTRTSASGAVWTSRRYPG</sequence>
<accession>A0A5S5CJY0</accession>
<evidence type="ECO:0000256" key="6">
    <source>
        <dbReference type="ARBA" id="ARBA00022691"/>
    </source>
</evidence>
<dbReference type="GO" id="GO:0032259">
    <property type="term" value="P:methylation"/>
    <property type="evidence" value="ECO:0007669"/>
    <property type="project" value="UniProtKB-KW"/>
</dbReference>
<dbReference type="InterPro" id="IPR006363">
    <property type="entry name" value="Cbl_synth_CobJ/CibH_dom"/>
</dbReference>
<proteinExistence type="inferred from homology"/>
<dbReference type="InterPro" id="IPR014776">
    <property type="entry name" value="4pyrrole_Mease_sub2"/>
</dbReference>
<dbReference type="UniPathway" id="UPA00148"/>
<protein>
    <submittedName>
        <fullName evidence="8">Precorrin-2 C20-methyltransferase/precorrin-3B C17-methyltransferase</fullName>
    </submittedName>
</protein>
<keyword evidence="3" id="KW-0169">Cobalamin biosynthesis</keyword>
<comment type="pathway">
    <text evidence="1">Cofactor biosynthesis; adenosylcobalamin biosynthesis.</text>
</comment>
<dbReference type="PROSITE" id="PS00839">
    <property type="entry name" value="SUMT_1"/>
    <property type="match status" value="1"/>
</dbReference>
<evidence type="ECO:0000256" key="5">
    <source>
        <dbReference type="ARBA" id="ARBA00022679"/>
    </source>
</evidence>
<dbReference type="Pfam" id="PF00590">
    <property type="entry name" value="TP_methylase"/>
    <property type="match status" value="2"/>
</dbReference>
<comment type="similarity">
    <text evidence="2">Belongs to the precorrin methyltransferase family.</text>
</comment>
<dbReference type="AlphaFoldDB" id="A0A5S5CJY0"/>
<keyword evidence="5 8" id="KW-0808">Transferase</keyword>
<dbReference type="Gene3D" id="3.30.950.10">
    <property type="entry name" value="Methyltransferase, Cobalt-precorrin-4 Transmethylase, Domain 2"/>
    <property type="match status" value="2"/>
</dbReference>
<dbReference type="InterPro" id="IPR006364">
    <property type="entry name" value="CobI/CbiL/CobIJ_dom"/>
</dbReference>
<evidence type="ECO:0000256" key="4">
    <source>
        <dbReference type="ARBA" id="ARBA00022603"/>
    </source>
</evidence>
<dbReference type="CDD" id="cd11646">
    <property type="entry name" value="Precorrin_3B_C17_MT"/>
    <property type="match status" value="1"/>
</dbReference>
<gene>
    <name evidence="8" type="ORF">BD833_13015</name>
</gene>
<dbReference type="InterPro" id="IPR003043">
    <property type="entry name" value="Uropor_MeTrfase_CS"/>
</dbReference>
<dbReference type="GO" id="GO:0030788">
    <property type="term" value="F:precorrin-2 C20-methyltransferase activity"/>
    <property type="evidence" value="ECO:0007669"/>
    <property type="project" value="InterPro"/>
</dbReference>
<organism evidence="8 9">
    <name type="scientific">Blastococcus xanthinilyticus</name>
    <dbReference type="NCBI Taxonomy" id="1564164"/>
    <lineage>
        <taxon>Bacteria</taxon>
        <taxon>Bacillati</taxon>
        <taxon>Actinomycetota</taxon>
        <taxon>Actinomycetes</taxon>
        <taxon>Geodermatophilales</taxon>
        <taxon>Geodermatophilaceae</taxon>
        <taxon>Blastococcus</taxon>
    </lineage>
</organism>
<dbReference type="NCBIfam" id="TIGR01467">
    <property type="entry name" value="cobI_cbiL"/>
    <property type="match status" value="1"/>
</dbReference>
<evidence type="ECO:0000256" key="3">
    <source>
        <dbReference type="ARBA" id="ARBA00022573"/>
    </source>
</evidence>
<evidence type="ECO:0000259" key="7">
    <source>
        <dbReference type="Pfam" id="PF00590"/>
    </source>
</evidence>
<dbReference type="GO" id="GO:0009236">
    <property type="term" value="P:cobalamin biosynthetic process"/>
    <property type="evidence" value="ECO:0007669"/>
    <property type="project" value="UniProtKB-UniPathway"/>
</dbReference>
<dbReference type="InterPro" id="IPR014777">
    <property type="entry name" value="4pyrrole_Mease_sub1"/>
</dbReference>
<dbReference type="InterPro" id="IPR000878">
    <property type="entry name" value="4pyrrol_Mease"/>
</dbReference>
<evidence type="ECO:0000313" key="9">
    <source>
        <dbReference type="Proteomes" id="UP000322499"/>
    </source>
</evidence>
<feature type="domain" description="Tetrapyrrole methylase" evidence="7">
    <location>
        <begin position="7"/>
        <end position="219"/>
    </location>
</feature>
<keyword evidence="9" id="KW-1185">Reference proteome</keyword>
<keyword evidence="4 8" id="KW-0489">Methyltransferase</keyword>
<dbReference type="RefSeq" id="WP_166535401.1">
    <property type="nucleotide sequence ID" value="NZ_VNHW01000030.1"/>
</dbReference>
<evidence type="ECO:0000256" key="1">
    <source>
        <dbReference type="ARBA" id="ARBA00004953"/>
    </source>
</evidence>
<dbReference type="InterPro" id="IPR012382">
    <property type="entry name" value="CobI/CbiL"/>
</dbReference>
<evidence type="ECO:0000256" key="2">
    <source>
        <dbReference type="ARBA" id="ARBA00005879"/>
    </source>
</evidence>
<feature type="domain" description="Tetrapyrrole methylase" evidence="7">
    <location>
        <begin position="261"/>
        <end position="468"/>
    </location>
</feature>